<evidence type="ECO:0000313" key="1">
    <source>
        <dbReference type="EMBL" id="PTQ43500.1"/>
    </source>
</evidence>
<dbReference type="AlphaFoldDB" id="A0A2R6XBJ3"/>
<keyword evidence="2" id="KW-1185">Reference proteome</keyword>
<proteinExistence type="predicted"/>
<dbReference type="Proteomes" id="UP000244005">
    <property type="component" value="Unassembled WGS sequence"/>
</dbReference>
<organism evidence="1 2">
    <name type="scientific">Marchantia polymorpha</name>
    <name type="common">Common liverwort</name>
    <name type="synonym">Marchantia aquatica</name>
    <dbReference type="NCBI Taxonomy" id="3197"/>
    <lineage>
        <taxon>Eukaryota</taxon>
        <taxon>Viridiplantae</taxon>
        <taxon>Streptophyta</taxon>
        <taxon>Embryophyta</taxon>
        <taxon>Marchantiophyta</taxon>
        <taxon>Marchantiopsida</taxon>
        <taxon>Marchantiidae</taxon>
        <taxon>Marchantiales</taxon>
        <taxon>Marchantiaceae</taxon>
        <taxon>Marchantia</taxon>
    </lineage>
</organism>
<dbReference type="EMBL" id="KZ772696">
    <property type="protein sequence ID" value="PTQ43500.1"/>
    <property type="molecule type" value="Genomic_DNA"/>
</dbReference>
<evidence type="ECO:0000313" key="2">
    <source>
        <dbReference type="Proteomes" id="UP000244005"/>
    </source>
</evidence>
<gene>
    <name evidence="1" type="ORF">MARPO_0024s0021</name>
</gene>
<reference evidence="1" key="2">
    <citation type="submission" date="2017-12" db="EMBL/GenBank/DDBJ databases">
        <title>WGS assembly of Marchantia polymorpha.</title>
        <authorList>
            <person name="Bowman J.L."/>
            <person name="Kohchi T."/>
            <person name="Yamato K.T."/>
            <person name="Jenkins J."/>
            <person name="Shu S."/>
            <person name="Ishizaki K."/>
            <person name="Yamaoka S."/>
            <person name="Nishihama R."/>
            <person name="Nakamura Y."/>
            <person name="Berger F."/>
            <person name="Adam C."/>
            <person name="Aki S.S."/>
            <person name="Althoff F."/>
            <person name="Araki T."/>
            <person name="Arteaga-Vazquez M.A."/>
            <person name="Balasubrmanian S."/>
            <person name="Bauer D."/>
            <person name="Boehm C.R."/>
            <person name="Briginshaw L."/>
            <person name="Caballero-Perez J."/>
            <person name="Catarino B."/>
            <person name="Chen F."/>
            <person name="Chiyoda S."/>
            <person name="Chovatia M."/>
            <person name="Davies K.M."/>
            <person name="Delmans M."/>
            <person name="Demura T."/>
            <person name="Dierschke T."/>
            <person name="Dolan L."/>
            <person name="Dorantes-Acosta A.E."/>
            <person name="Eklund D.M."/>
            <person name="Florent S.N."/>
            <person name="Flores-Sandoval E."/>
            <person name="Fujiyama A."/>
            <person name="Fukuzawa H."/>
            <person name="Galik B."/>
            <person name="Grimanelli D."/>
            <person name="Grimwood J."/>
            <person name="Grossniklaus U."/>
            <person name="Hamada T."/>
            <person name="Haseloff J."/>
            <person name="Hetherington A.J."/>
            <person name="Higo A."/>
            <person name="Hirakawa Y."/>
            <person name="Hundley H.N."/>
            <person name="Ikeda Y."/>
            <person name="Inoue K."/>
            <person name="Inoue S."/>
            <person name="Ishida S."/>
            <person name="Jia Q."/>
            <person name="Kakita M."/>
            <person name="Kanazawa T."/>
            <person name="Kawai Y."/>
            <person name="Kawashima T."/>
            <person name="Kennedy M."/>
            <person name="Kinose K."/>
            <person name="Kinoshita T."/>
            <person name="Kohara Y."/>
            <person name="Koide E."/>
            <person name="Komatsu K."/>
            <person name="Kopischke S."/>
            <person name="Kubo M."/>
            <person name="Kyozuka J."/>
            <person name="Lagercrantz U."/>
            <person name="Lin S.S."/>
            <person name="Lindquist E."/>
            <person name="Lipzen A.M."/>
            <person name="Lu C."/>
            <person name="Luna E.D."/>
            <person name="Martienssen R.A."/>
            <person name="Minamino N."/>
            <person name="Mizutani M."/>
            <person name="Mizutani M."/>
            <person name="Mochizuki N."/>
            <person name="Monte I."/>
            <person name="Mosher R."/>
            <person name="Nagasaki H."/>
            <person name="Nakagami H."/>
            <person name="Naramoto S."/>
            <person name="Nishitani K."/>
            <person name="Ohtani M."/>
            <person name="Okamoto T."/>
            <person name="Okumura M."/>
            <person name="Phillips J."/>
            <person name="Pollak B."/>
            <person name="Reinders A."/>
            <person name="Roevekamp M."/>
            <person name="Sano R."/>
            <person name="Sawa S."/>
            <person name="Schmid M.W."/>
            <person name="Shirakawa M."/>
            <person name="Solano R."/>
            <person name="Spunde A."/>
            <person name="Suetsugu N."/>
            <person name="Sugano S."/>
            <person name="Sugiyama A."/>
            <person name="Sun R."/>
            <person name="Suzuki Y."/>
            <person name="Takenaka M."/>
            <person name="Takezawa D."/>
            <person name="Tomogane H."/>
            <person name="Tsuzuki M."/>
            <person name="Ueda T."/>
            <person name="Umeda M."/>
            <person name="Ward J.M."/>
            <person name="Watanabe Y."/>
            <person name="Yazaki K."/>
            <person name="Yokoyama R."/>
            <person name="Yoshitake Y."/>
            <person name="Yotsui I."/>
            <person name="Zachgo S."/>
            <person name="Schmutz J."/>
        </authorList>
    </citation>
    <scope>NUCLEOTIDE SEQUENCE [LARGE SCALE GENOMIC DNA]</scope>
    <source>
        <strain evidence="1">Tak-1</strain>
    </source>
</reference>
<dbReference type="EMBL" id="KZ772696">
    <property type="protein sequence ID" value="PTQ43499.1"/>
    <property type="molecule type" value="Genomic_DNA"/>
</dbReference>
<name>A0A2R6XBJ3_MARPO</name>
<sequence length="51" mass="5716">MASSLFVDGPPTFLEAQETCKCFRSVGMIIWKSVLRSTAFQNVQGQVNTYQ</sequence>
<protein>
    <submittedName>
        <fullName evidence="1">Uncharacterized protein</fullName>
    </submittedName>
</protein>
<reference evidence="2" key="1">
    <citation type="journal article" date="2017" name="Cell">
        <title>Insights into land plant evolution garnered from the Marchantia polymorpha genome.</title>
        <authorList>
            <person name="Bowman J.L."/>
            <person name="Kohchi T."/>
            <person name="Yamato K.T."/>
            <person name="Jenkins J."/>
            <person name="Shu S."/>
            <person name="Ishizaki K."/>
            <person name="Yamaoka S."/>
            <person name="Nishihama R."/>
            <person name="Nakamura Y."/>
            <person name="Berger F."/>
            <person name="Adam C."/>
            <person name="Aki S.S."/>
            <person name="Althoff F."/>
            <person name="Araki T."/>
            <person name="Arteaga-Vazquez M.A."/>
            <person name="Balasubrmanian S."/>
            <person name="Barry K."/>
            <person name="Bauer D."/>
            <person name="Boehm C.R."/>
            <person name="Briginshaw L."/>
            <person name="Caballero-Perez J."/>
            <person name="Catarino B."/>
            <person name="Chen F."/>
            <person name="Chiyoda S."/>
            <person name="Chovatia M."/>
            <person name="Davies K.M."/>
            <person name="Delmans M."/>
            <person name="Demura T."/>
            <person name="Dierschke T."/>
            <person name="Dolan L."/>
            <person name="Dorantes-Acosta A.E."/>
            <person name="Eklund D.M."/>
            <person name="Florent S.N."/>
            <person name="Flores-Sandoval E."/>
            <person name="Fujiyama A."/>
            <person name="Fukuzawa H."/>
            <person name="Galik B."/>
            <person name="Grimanelli D."/>
            <person name="Grimwood J."/>
            <person name="Grossniklaus U."/>
            <person name="Hamada T."/>
            <person name="Haseloff J."/>
            <person name="Hetherington A.J."/>
            <person name="Higo A."/>
            <person name="Hirakawa Y."/>
            <person name="Hundley H.N."/>
            <person name="Ikeda Y."/>
            <person name="Inoue K."/>
            <person name="Inoue S.I."/>
            <person name="Ishida S."/>
            <person name="Jia Q."/>
            <person name="Kakita M."/>
            <person name="Kanazawa T."/>
            <person name="Kawai Y."/>
            <person name="Kawashima T."/>
            <person name="Kennedy M."/>
            <person name="Kinose K."/>
            <person name="Kinoshita T."/>
            <person name="Kohara Y."/>
            <person name="Koide E."/>
            <person name="Komatsu K."/>
            <person name="Kopischke S."/>
            <person name="Kubo M."/>
            <person name="Kyozuka J."/>
            <person name="Lagercrantz U."/>
            <person name="Lin S.S."/>
            <person name="Lindquist E."/>
            <person name="Lipzen A.M."/>
            <person name="Lu C.W."/>
            <person name="De Luna E."/>
            <person name="Martienssen R.A."/>
            <person name="Minamino N."/>
            <person name="Mizutani M."/>
            <person name="Mizutani M."/>
            <person name="Mochizuki N."/>
            <person name="Monte I."/>
            <person name="Mosher R."/>
            <person name="Nagasaki H."/>
            <person name="Nakagami H."/>
            <person name="Naramoto S."/>
            <person name="Nishitani K."/>
            <person name="Ohtani M."/>
            <person name="Okamoto T."/>
            <person name="Okumura M."/>
            <person name="Phillips J."/>
            <person name="Pollak B."/>
            <person name="Reinders A."/>
            <person name="Rovekamp M."/>
            <person name="Sano R."/>
            <person name="Sawa S."/>
            <person name="Schmid M.W."/>
            <person name="Shirakawa M."/>
            <person name="Solano R."/>
            <person name="Spunde A."/>
            <person name="Suetsugu N."/>
            <person name="Sugano S."/>
            <person name="Sugiyama A."/>
            <person name="Sun R."/>
            <person name="Suzuki Y."/>
            <person name="Takenaka M."/>
            <person name="Takezawa D."/>
            <person name="Tomogane H."/>
            <person name="Tsuzuki M."/>
            <person name="Ueda T."/>
            <person name="Umeda M."/>
            <person name="Ward J.M."/>
            <person name="Watanabe Y."/>
            <person name="Yazaki K."/>
            <person name="Yokoyama R."/>
            <person name="Yoshitake Y."/>
            <person name="Yotsui I."/>
            <person name="Zachgo S."/>
            <person name="Schmutz J."/>
        </authorList>
    </citation>
    <scope>NUCLEOTIDE SEQUENCE [LARGE SCALE GENOMIC DNA]</scope>
    <source>
        <strain evidence="2">Tak-1</strain>
    </source>
</reference>
<accession>A0A2R6XBJ3</accession>